<proteinExistence type="predicted"/>
<accession>A0A8X6LF62</accession>
<dbReference type="AlphaFoldDB" id="A0A8X6LF62"/>
<reference evidence="1" key="1">
    <citation type="submission" date="2020-07" db="EMBL/GenBank/DDBJ databases">
        <title>Multicomponent nature underlies the extraordinary mechanical properties of spider dragline silk.</title>
        <authorList>
            <person name="Kono N."/>
            <person name="Nakamura H."/>
            <person name="Mori M."/>
            <person name="Yoshida Y."/>
            <person name="Ohtoshi R."/>
            <person name="Malay A.D."/>
            <person name="Moran D.A.P."/>
            <person name="Tomita M."/>
            <person name="Numata K."/>
            <person name="Arakawa K."/>
        </authorList>
    </citation>
    <scope>NUCLEOTIDE SEQUENCE</scope>
</reference>
<evidence type="ECO:0000313" key="1">
    <source>
        <dbReference type="EMBL" id="GFR07555.1"/>
    </source>
</evidence>
<protein>
    <submittedName>
        <fullName evidence="1">Uncharacterized protein</fullName>
    </submittedName>
</protein>
<name>A0A8X6LF62_TRICU</name>
<organism evidence="1 2">
    <name type="scientific">Trichonephila clavata</name>
    <name type="common">Joro spider</name>
    <name type="synonym">Nephila clavata</name>
    <dbReference type="NCBI Taxonomy" id="2740835"/>
    <lineage>
        <taxon>Eukaryota</taxon>
        <taxon>Metazoa</taxon>
        <taxon>Ecdysozoa</taxon>
        <taxon>Arthropoda</taxon>
        <taxon>Chelicerata</taxon>
        <taxon>Arachnida</taxon>
        <taxon>Araneae</taxon>
        <taxon>Araneomorphae</taxon>
        <taxon>Entelegynae</taxon>
        <taxon>Araneoidea</taxon>
        <taxon>Nephilidae</taxon>
        <taxon>Trichonephila</taxon>
    </lineage>
</organism>
<keyword evidence="2" id="KW-1185">Reference proteome</keyword>
<comment type="caution">
    <text evidence="1">The sequence shown here is derived from an EMBL/GenBank/DDBJ whole genome shotgun (WGS) entry which is preliminary data.</text>
</comment>
<dbReference type="EMBL" id="BMAO01006304">
    <property type="protein sequence ID" value="GFR07555.1"/>
    <property type="molecule type" value="Genomic_DNA"/>
</dbReference>
<dbReference type="Proteomes" id="UP000887116">
    <property type="component" value="Unassembled WGS sequence"/>
</dbReference>
<evidence type="ECO:0000313" key="2">
    <source>
        <dbReference type="Proteomes" id="UP000887116"/>
    </source>
</evidence>
<gene>
    <name evidence="1" type="ORF">TNCT_565901</name>
</gene>
<sequence length="92" mass="10159">MVVSTWSFIIKISSIPVIGEANTGFQKNSLAVLPSFVVPKSGFGASSKRPIWAEIFLEHPFCVQPLQVNQPSSWTIFLCTTYQKLAEGTQNI</sequence>